<name>A0A9P7UY26_9AGAR</name>
<dbReference type="EMBL" id="CM032182">
    <property type="protein sequence ID" value="KAG7096767.1"/>
    <property type="molecule type" value="Genomic_DNA"/>
</dbReference>
<dbReference type="OrthoDB" id="10258955at2759"/>
<feature type="transmembrane region" description="Helical" evidence="1">
    <location>
        <begin position="17"/>
        <end position="41"/>
    </location>
</feature>
<dbReference type="AlphaFoldDB" id="A0A9P7UY26"/>
<evidence type="ECO:0000256" key="1">
    <source>
        <dbReference type="SAM" id="Phobius"/>
    </source>
</evidence>
<comment type="caution">
    <text evidence="2">The sequence shown here is derived from an EMBL/GenBank/DDBJ whole genome shotgun (WGS) entry which is preliminary data.</text>
</comment>
<protein>
    <submittedName>
        <fullName evidence="2">Uncharacterized protein</fullName>
    </submittedName>
</protein>
<dbReference type="Proteomes" id="UP001049176">
    <property type="component" value="Chromosome 2"/>
</dbReference>
<dbReference type="InterPro" id="IPR011059">
    <property type="entry name" value="Metal-dep_hydrolase_composite"/>
</dbReference>
<evidence type="ECO:0000313" key="2">
    <source>
        <dbReference type="EMBL" id="KAG7096767.1"/>
    </source>
</evidence>
<evidence type="ECO:0000313" key="3">
    <source>
        <dbReference type="Proteomes" id="UP001049176"/>
    </source>
</evidence>
<keyword evidence="1" id="KW-0812">Transmembrane</keyword>
<proteinExistence type="predicted"/>
<keyword evidence="3" id="KW-1185">Reference proteome</keyword>
<dbReference type="GeneID" id="66073254"/>
<keyword evidence="1" id="KW-1133">Transmembrane helix</keyword>
<dbReference type="RefSeq" id="XP_043013237.1">
    <property type="nucleotide sequence ID" value="XM_043148637.1"/>
</dbReference>
<dbReference type="Gene3D" id="2.30.40.10">
    <property type="entry name" value="Urease, subunit C, domain 1"/>
    <property type="match status" value="1"/>
</dbReference>
<sequence>MSEKARASASKAAAPRALVTIIISSLAVSAAIIAYGGLPLFRGETHVFRNNHLEQERLQTVLQRCETLRIKPDGLMPNFTETHTSNRVHHREIVKSIVISNATIFTGIKDGNIVRGEILLENGVVRAIGQHVPRDLVQAGHASVVDAQGAWVTPGLGVSVFFGNILSFNLGSLHTSS</sequence>
<dbReference type="SUPFAM" id="SSF51338">
    <property type="entry name" value="Composite domain of metallo-dependent hydrolases"/>
    <property type="match status" value="1"/>
</dbReference>
<organism evidence="2 3">
    <name type="scientific">Marasmius oreades</name>
    <name type="common">fairy-ring Marasmius</name>
    <dbReference type="NCBI Taxonomy" id="181124"/>
    <lineage>
        <taxon>Eukaryota</taxon>
        <taxon>Fungi</taxon>
        <taxon>Dikarya</taxon>
        <taxon>Basidiomycota</taxon>
        <taxon>Agaricomycotina</taxon>
        <taxon>Agaricomycetes</taxon>
        <taxon>Agaricomycetidae</taxon>
        <taxon>Agaricales</taxon>
        <taxon>Marasmiineae</taxon>
        <taxon>Marasmiaceae</taxon>
        <taxon>Marasmius</taxon>
    </lineage>
</organism>
<reference evidence="2" key="1">
    <citation type="journal article" date="2021" name="Genome Biol. Evol.">
        <title>The assembled and annotated genome of the fairy-ring fungus Marasmius oreades.</title>
        <authorList>
            <person name="Hiltunen M."/>
            <person name="Ament-Velasquez S.L."/>
            <person name="Johannesson H."/>
        </authorList>
    </citation>
    <scope>NUCLEOTIDE SEQUENCE</scope>
    <source>
        <strain evidence="2">03SP1</strain>
    </source>
</reference>
<dbReference type="KEGG" id="more:E1B28_004178"/>
<dbReference type="GO" id="GO:0016810">
    <property type="term" value="F:hydrolase activity, acting on carbon-nitrogen (but not peptide) bonds"/>
    <property type="evidence" value="ECO:0007669"/>
    <property type="project" value="InterPro"/>
</dbReference>
<gene>
    <name evidence="2" type="ORF">E1B28_004178</name>
</gene>
<keyword evidence="1" id="KW-0472">Membrane</keyword>
<accession>A0A9P7UY26</accession>